<feature type="region of interest" description="Disordered" evidence="5">
    <location>
        <begin position="42"/>
        <end position="91"/>
    </location>
</feature>
<evidence type="ECO:0000256" key="4">
    <source>
        <dbReference type="PROSITE-ProRule" id="PRU00035"/>
    </source>
</evidence>
<feature type="domain" description="Bromo" evidence="6">
    <location>
        <begin position="231"/>
        <end position="303"/>
    </location>
</feature>
<evidence type="ECO:0000256" key="1">
    <source>
        <dbReference type="ARBA" id="ARBA00023015"/>
    </source>
</evidence>
<dbReference type="PANTHER" id="PTHR45926">
    <property type="entry name" value="OSJNBA0053K19.4 PROTEIN"/>
    <property type="match status" value="1"/>
</dbReference>
<dbReference type="InterPro" id="IPR001487">
    <property type="entry name" value="Bromodomain"/>
</dbReference>
<accession>A0A8S0UCL8</accession>
<dbReference type="Pfam" id="PF17035">
    <property type="entry name" value="BET"/>
    <property type="match status" value="1"/>
</dbReference>
<protein>
    <submittedName>
        <fullName evidence="8">Transcription factor GTE2-like</fullName>
    </submittedName>
</protein>
<dbReference type="InterPro" id="IPR038336">
    <property type="entry name" value="NET_sf"/>
</dbReference>
<dbReference type="CDD" id="cd05506">
    <property type="entry name" value="Bromo_plant1"/>
    <property type="match status" value="1"/>
</dbReference>
<evidence type="ECO:0000259" key="7">
    <source>
        <dbReference type="PROSITE" id="PS51525"/>
    </source>
</evidence>
<dbReference type="Gramene" id="OE9A122023T3">
    <property type="protein sequence ID" value="OE9A122023C3"/>
    <property type="gene ID" value="OE9A122023"/>
</dbReference>
<gene>
    <name evidence="8" type="ORF">OLEA9_A122023</name>
</gene>
<keyword evidence="1" id="KW-0805">Transcription regulation</keyword>
<feature type="compositionally biased region" description="Basic and acidic residues" evidence="5">
    <location>
        <begin position="408"/>
        <end position="421"/>
    </location>
</feature>
<evidence type="ECO:0000313" key="9">
    <source>
        <dbReference type="Proteomes" id="UP000594638"/>
    </source>
</evidence>
<dbReference type="InterPro" id="IPR027353">
    <property type="entry name" value="NET_dom"/>
</dbReference>
<dbReference type="Gene3D" id="1.20.920.10">
    <property type="entry name" value="Bromodomain-like"/>
    <property type="match status" value="1"/>
</dbReference>
<feature type="region of interest" description="Disordered" evidence="5">
    <location>
        <begin position="552"/>
        <end position="577"/>
    </location>
</feature>
<dbReference type="Gene3D" id="1.20.1270.220">
    <property type="match status" value="1"/>
</dbReference>
<comment type="caution">
    <text evidence="8">The sequence shown here is derived from an EMBL/GenBank/DDBJ whole genome shotgun (WGS) entry which is preliminary data.</text>
</comment>
<keyword evidence="3" id="KW-0804">Transcription</keyword>
<dbReference type="PROSITE" id="PS50014">
    <property type="entry name" value="BROMODOMAIN_2"/>
    <property type="match status" value="1"/>
</dbReference>
<feature type="region of interest" description="Disordered" evidence="5">
    <location>
        <begin position="171"/>
        <end position="203"/>
    </location>
</feature>
<dbReference type="InterPro" id="IPR036427">
    <property type="entry name" value="Bromodomain-like_sf"/>
</dbReference>
<keyword evidence="9" id="KW-1185">Reference proteome</keyword>
<dbReference type="SMART" id="SM00297">
    <property type="entry name" value="BROMO"/>
    <property type="match status" value="1"/>
</dbReference>
<feature type="region of interest" description="Disordered" evidence="5">
    <location>
        <begin position="385"/>
        <end position="421"/>
    </location>
</feature>
<proteinExistence type="predicted"/>
<evidence type="ECO:0000313" key="8">
    <source>
        <dbReference type="EMBL" id="CAA3015354.1"/>
    </source>
</evidence>
<evidence type="ECO:0000256" key="2">
    <source>
        <dbReference type="ARBA" id="ARBA00023117"/>
    </source>
</evidence>
<evidence type="ECO:0000259" key="6">
    <source>
        <dbReference type="PROSITE" id="PS50014"/>
    </source>
</evidence>
<organism evidence="8 9">
    <name type="scientific">Olea europaea subsp. europaea</name>
    <dbReference type="NCBI Taxonomy" id="158383"/>
    <lineage>
        <taxon>Eukaryota</taxon>
        <taxon>Viridiplantae</taxon>
        <taxon>Streptophyta</taxon>
        <taxon>Embryophyta</taxon>
        <taxon>Tracheophyta</taxon>
        <taxon>Spermatophyta</taxon>
        <taxon>Magnoliopsida</taxon>
        <taxon>eudicotyledons</taxon>
        <taxon>Gunneridae</taxon>
        <taxon>Pentapetalae</taxon>
        <taxon>asterids</taxon>
        <taxon>lamiids</taxon>
        <taxon>Lamiales</taxon>
        <taxon>Oleaceae</taxon>
        <taxon>Oleeae</taxon>
        <taxon>Olea</taxon>
    </lineage>
</organism>
<evidence type="ECO:0000256" key="3">
    <source>
        <dbReference type="ARBA" id="ARBA00023163"/>
    </source>
</evidence>
<evidence type="ECO:0000256" key="5">
    <source>
        <dbReference type="SAM" id="MobiDB-lite"/>
    </source>
</evidence>
<sequence length="628" mass="71274">MASAVLASQNEGYWGERNVYMKKYNSTTPPLATQLNPNHIINPILTPIPNPKPNSSFRQIHEASPKPHVRHTNDPSTRPVTPPASSDKQQPAYAYKPISVHGEYMMYNLNMFSRREKKELKKRLFSDLDRVRSLLNQIESRDHGVRPSIPFWPTMVQPNSLAVEALSQKQTMKVTGKNSGKKNLGKKRGAGAHSFPYDRKPKRPSVVSNLSVNKVHSSMMKRCRQILTKLMKHRHGWVFNTPVDVKGLGLHDYYLIIKSPMDLGTVKFRMEKNVYESPMDFAADVRQTFNNAMIYNPKGQDVHIMAVTLLNLFEEMFNQACKKYEAEQRKISVAAAEQLNHQKKFPELEHLSLHRRSDESILMAKTSDIMRPQLKLQIPSQVQNVKSPVSVPPPLQPIARSGKLPKPKAKDPYKRDMTSEEKQKLGALLQELPSEKLGQMIEIVKRRTSNLLQEGDEIEVDIEILDNETLWELDRFVGYHKKAVSKFQRQMLFQEATPAEQILAQHSPRDEPVEIEGQQMKKDDVVGEEDVDIGEEIPVNNFPPVEIERDAVGAGNESSGSSSSSSGSDSSSSSGMNSMQNNFSRDYYVIDVSLFGVLHVLYLILQIQIPRVLPAVILMRIVYNHLLL</sequence>
<keyword evidence="2 4" id="KW-0103">Bromodomain</keyword>
<feature type="compositionally biased region" description="Basic residues" evidence="5">
    <location>
        <begin position="179"/>
        <end position="190"/>
    </location>
</feature>
<feature type="domain" description="NET" evidence="7">
    <location>
        <begin position="407"/>
        <end position="488"/>
    </location>
</feature>
<dbReference type="SUPFAM" id="SSF47370">
    <property type="entry name" value="Bromodomain"/>
    <property type="match status" value="1"/>
</dbReference>
<dbReference type="InterPro" id="IPR037377">
    <property type="entry name" value="GTE_bromo"/>
</dbReference>
<dbReference type="PRINTS" id="PR00503">
    <property type="entry name" value="BROMODOMAIN"/>
</dbReference>
<dbReference type="Pfam" id="PF00439">
    <property type="entry name" value="Bromodomain"/>
    <property type="match status" value="1"/>
</dbReference>
<feature type="compositionally biased region" description="Low complexity" evidence="5">
    <location>
        <begin position="558"/>
        <end position="575"/>
    </location>
</feature>
<feature type="compositionally biased region" description="Polar residues" evidence="5">
    <location>
        <begin position="74"/>
        <end position="89"/>
    </location>
</feature>
<dbReference type="EMBL" id="CACTIH010007544">
    <property type="protein sequence ID" value="CAA3015354.1"/>
    <property type="molecule type" value="Genomic_DNA"/>
</dbReference>
<dbReference type="OrthoDB" id="21449at2759"/>
<dbReference type="PROSITE" id="PS51525">
    <property type="entry name" value="NET"/>
    <property type="match status" value="1"/>
</dbReference>
<name>A0A8S0UCL8_OLEEU</name>
<dbReference type="Proteomes" id="UP000594638">
    <property type="component" value="Unassembled WGS sequence"/>
</dbReference>
<reference evidence="8 9" key="1">
    <citation type="submission" date="2019-12" db="EMBL/GenBank/DDBJ databases">
        <authorList>
            <person name="Alioto T."/>
            <person name="Alioto T."/>
            <person name="Gomez Garrido J."/>
        </authorList>
    </citation>
    <scope>NUCLEOTIDE SEQUENCE [LARGE SCALE GENOMIC DNA]</scope>
</reference>
<dbReference type="AlphaFoldDB" id="A0A8S0UCL8"/>